<accession>A0A239CFB0</accession>
<dbReference type="PANTHER" id="PTHR43793:SF2">
    <property type="entry name" value="BIFUNCTIONAL PROTEIN HLDE"/>
    <property type="match status" value="1"/>
</dbReference>
<dbReference type="Gene3D" id="3.40.50.10690">
    <property type="entry name" value="putative lor/sdh protein like domains"/>
    <property type="match status" value="1"/>
</dbReference>
<sequence>MSRFDRSQLRLLPLHERRHDLTLEVIMELSPVGPSPIRDRMRPIAARLAQARENGAARVLMMGGHVIRSGVQPYLVDLMRRGLISCIAMNGACAIHDFEFALIGATTESVARYIASGQFGLWCETGQLNDVVNAAYAANPGEGMGLALGRAIAEGDYPHKEHSLLAWAYRLGVATTVHVAIGQDIVHEHPNFDAAATGAMSYNDFLTFAAQLQGLEGGVLMNFGSAVMAPEVYLKALSMVRNTAHADGRSITRFTTLVCDLHDLPENPRVEPLKTTPAYYFRPWKTMLARTVREGGEGYYVRGRHADTVPALWTELRALERGEPAPPVVEPGAVVLENPKVLDVRVLAERVAQMRAHGLKVVHCHGCFDLMHPGHIKYFQAARRMGDALVVTLSPDRFVDKGPGRPAYSESLRAESIAALECVDLVAVNQWPTAVETLRLLRPDVYVKGQEFEKLEDRTGKLQQEYAVARELGIEMAFTHEIVFSSTRLLNAYFRATPENGHGE</sequence>
<dbReference type="Pfam" id="PF21570">
    <property type="entry name" value="ArgZ-like_C_2nd"/>
    <property type="match status" value="1"/>
</dbReference>
<dbReference type="Pfam" id="PF01467">
    <property type="entry name" value="CTP_transf_like"/>
    <property type="match status" value="1"/>
</dbReference>
<name>A0A239CFB0_9BACT</name>
<feature type="domain" description="Arginine dihydrolase ArgZ/ArgE-like C-terminal second subdomain" evidence="4">
    <location>
        <begin position="44"/>
        <end position="106"/>
    </location>
</feature>
<dbReference type="PANTHER" id="PTHR43793">
    <property type="entry name" value="FAD SYNTHASE"/>
    <property type="match status" value="1"/>
</dbReference>
<evidence type="ECO:0000313" key="6">
    <source>
        <dbReference type="Proteomes" id="UP000198324"/>
    </source>
</evidence>
<dbReference type="RefSeq" id="WP_179217066.1">
    <property type="nucleotide sequence ID" value="NZ_FZOC01000008.1"/>
</dbReference>
<dbReference type="NCBIfam" id="TIGR00125">
    <property type="entry name" value="cyt_tran_rel"/>
    <property type="match status" value="1"/>
</dbReference>
<dbReference type="Gene3D" id="3.40.50.620">
    <property type="entry name" value="HUPs"/>
    <property type="match status" value="1"/>
</dbReference>
<reference evidence="5 6" key="1">
    <citation type="submission" date="2017-06" db="EMBL/GenBank/DDBJ databases">
        <authorList>
            <person name="Kim H.J."/>
            <person name="Triplett B.A."/>
        </authorList>
    </citation>
    <scope>NUCLEOTIDE SEQUENCE [LARGE SCALE GENOMIC DNA]</scope>
    <source>
        <strain evidence="5 6">DSM 13116</strain>
    </source>
</reference>
<keyword evidence="2" id="KW-0548">Nucleotidyltransferase</keyword>
<proteinExistence type="predicted"/>
<dbReference type="InterPro" id="IPR050385">
    <property type="entry name" value="Archaeal_FAD_synthase"/>
</dbReference>
<keyword evidence="6" id="KW-1185">Reference proteome</keyword>
<evidence type="ECO:0000259" key="3">
    <source>
        <dbReference type="Pfam" id="PF01467"/>
    </source>
</evidence>
<dbReference type="Proteomes" id="UP000198324">
    <property type="component" value="Unassembled WGS sequence"/>
</dbReference>
<dbReference type="InterPro" id="IPR004821">
    <property type="entry name" value="Cyt_trans-like"/>
</dbReference>
<keyword evidence="1" id="KW-0808">Transferase</keyword>
<evidence type="ECO:0000313" key="5">
    <source>
        <dbReference type="EMBL" id="SNS18582.1"/>
    </source>
</evidence>
<dbReference type="GO" id="GO:0016779">
    <property type="term" value="F:nucleotidyltransferase activity"/>
    <property type="evidence" value="ECO:0007669"/>
    <property type="project" value="UniProtKB-KW"/>
</dbReference>
<organism evidence="5 6">
    <name type="scientific">Humidesulfovibrio mexicanus</name>
    <dbReference type="NCBI Taxonomy" id="147047"/>
    <lineage>
        <taxon>Bacteria</taxon>
        <taxon>Pseudomonadati</taxon>
        <taxon>Thermodesulfobacteriota</taxon>
        <taxon>Desulfovibrionia</taxon>
        <taxon>Desulfovibrionales</taxon>
        <taxon>Desulfovibrionaceae</taxon>
        <taxon>Humidesulfovibrio</taxon>
    </lineage>
</organism>
<dbReference type="InterPro" id="IPR014729">
    <property type="entry name" value="Rossmann-like_a/b/a_fold"/>
</dbReference>
<evidence type="ECO:0000256" key="2">
    <source>
        <dbReference type="ARBA" id="ARBA00022695"/>
    </source>
</evidence>
<dbReference type="SUPFAM" id="SSF52374">
    <property type="entry name" value="Nucleotidylyl transferase"/>
    <property type="match status" value="1"/>
</dbReference>
<protein>
    <submittedName>
        <fullName evidence="5">RfaE bifunctional protein, domain II</fullName>
    </submittedName>
</protein>
<evidence type="ECO:0000256" key="1">
    <source>
        <dbReference type="ARBA" id="ARBA00022679"/>
    </source>
</evidence>
<evidence type="ECO:0000259" key="4">
    <source>
        <dbReference type="Pfam" id="PF21570"/>
    </source>
</evidence>
<dbReference type="AlphaFoldDB" id="A0A239CFB0"/>
<dbReference type="EMBL" id="FZOC01000008">
    <property type="protein sequence ID" value="SNS18582.1"/>
    <property type="molecule type" value="Genomic_DNA"/>
</dbReference>
<dbReference type="InterPro" id="IPR048963">
    <property type="entry name" value="ArgZ/ArgE-like_C_2nd"/>
</dbReference>
<gene>
    <name evidence="5" type="ORF">SAMN04488503_3082</name>
</gene>
<feature type="domain" description="Cytidyltransferase-like" evidence="3">
    <location>
        <begin position="365"/>
        <end position="467"/>
    </location>
</feature>